<keyword evidence="5 7" id="KW-1133">Transmembrane helix</keyword>
<sequence length="493" mass="52924">MSAPRSPEALYHAIPQALADENSQVVPSDIELEADVGADYGDLALTTADPPPVVVDAQIRWIHFVLGCSVLLPWNVMITATPFFLSRLAGSPLKSTFSSYLSTSFTASNFLFLAHATVVSKRRSPSRQIRVCITWLSVLTLLLVISTFFRIAPGLFVAFVLLNGAAQAALGAYLQTSTIAVASLFGPQAVQAMMSGQAAVAVAVSGVQVLSSSLFVWRATPEEITANAVDGSAEQGSARVFFALSTVFLIISAVANNILVSKPTYKTLVAPLEQKKFGERGTVEEQQLLTSLGRSDYANDKARILRVAKANIIFEIAACYVFIVTLAVFPPITTSVKPTNPSTHHLLFNVIHFLVFNVGDFSGRYLCAIPSLLIWSAKWLLTLSLARTLFIPVFLMCNIQRPTSEFPISPIISSDVLFMLILFAFGLSNGYVSSLCMMSAPSLEHNPRLRGRKEDVDVAATVASFSIVGGLAIGSVASFAVRGAICGCNPFTA</sequence>
<proteinExistence type="inferred from homology"/>
<comment type="similarity">
    <text evidence="2">Belongs to the SLC29A/ENT transporter (TC 2.A.57) family.</text>
</comment>
<name>A0A8H5HRC7_9AGAR</name>
<keyword evidence="6 7" id="KW-0472">Membrane</keyword>
<dbReference type="GO" id="GO:0005886">
    <property type="term" value="C:plasma membrane"/>
    <property type="evidence" value="ECO:0007669"/>
    <property type="project" value="TreeGrafter"/>
</dbReference>
<feature type="transmembrane region" description="Helical" evidence="7">
    <location>
        <begin position="379"/>
        <end position="396"/>
    </location>
</feature>
<dbReference type="GO" id="GO:0015205">
    <property type="term" value="F:nucleobase transmembrane transporter activity"/>
    <property type="evidence" value="ECO:0007669"/>
    <property type="project" value="TreeGrafter"/>
</dbReference>
<dbReference type="PRINTS" id="PR01130">
    <property type="entry name" value="DERENTRNSPRT"/>
</dbReference>
<dbReference type="AlphaFoldDB" id="A0A8H5HRC7"/>
<feature type="transmembrane region" description="Helical" evidence="7">
    <location>
        <begin position="61"/>
        <end position="85"/>
    </location>
</feature>
<feature type="transmembrane region" description="Helical" evidence="7">
    <location>
        <begin position="164"/>
        <end position="186"/>
    </location>
</feature>
<feature type="transmembrane region" description="Helical" evidence="7">
    <location>
        <begin position="312"/>
        <end position="333"/>
    </location>
</feature>
<organism evidence="8 9">
    <name type="scientific">Tricholomella constricta</name>
    <dbReference type="NCBI Taxonomy" id="117010"/>
    <lineage>
        <taxon>Eukaryota</taxon>
        <taxon>Fungi</taxon>
        <taxon>Dikarya</taxon>
        <taxon>Basidiomycota</taxon>
        <taxon>Agaricomycotina</taxon>
        <taxon>Agaricomycetes</taxon>
        <taxon>Agaricomycetidae</taxon>
        <taxon>Agaricales</taxon>
        <taxon>Tricholomatineae</taxon>
        <taxon>Lyophyllaceae</taxon>
        <taxon>Tricholomella</taxon>
    </lineage>
</organism>
<dbReference type="EMBL" id="JAACJP010000001">
    <property type="protein sequence ID" value="KAF5387810.1"/>
    <property type="molecule type" value="Genomic_DNA"/>
</dbReference>
<keyword evidence="3" id="KW-0813">Transport</keyword>
<dbReference type="InterPro" id="IPR036259">
    <property type="entry name" value="MFS_trans_sf"/>
</dbReference>
<evidence type="ECO:0008006" key="10">
    <source>
        <dbReference type="Google" id="ProtNLM"/>
    </source>
</evidence>
<evidence type="ECO:0000256" key="2">
    <source>
        <dbReference type="ARBA" id="ARBA00007965"/>
    </source>
</evidence>
<evidence type="ECO:0000313" key="9">
    <source>
        <dbReference type="Proteomes" id="UP000565441"/>
    </source>
</evidence>
<dbReference type="InterPro" id="IPR002259">
    <property type="entry name" value="Eqnu_transpt"/>
</dbReference>
<feature type="transmembrane region" description="Helical" evidence="7">
    <location>
        <begin position="240"/>
        <end position="260"/>
    </location>
</feature>
<evidence type="ECO:0000256" key="7">
    <source>
        <dbReference type="SAM" id="Phobius"/>
    </source>
</evidence>
<comment type="caution">
    <text evidence="8">The sequence shown here is derived from an EMBL/GenBank/DDBJ whole genome shotgun (WGS) entry which is preliminary data.</text>
</comment>
<dbReference type="GO" id="GO:0034257">
    <property type="term" value="F:nicotinamide riboside transmembrane transporter activity"/>
    <property type="evidence" value="ECO:0007669"/>
    <property type="project" value="TreeGrafter"/>
</dbReference>
<feature type="transmembrane region" description="Helical" evidence="7">
    <location>
        <begin position="416"/>
        <end position="437"/>
    </location>
</feature>
<evidence type="ECO:0000256" key="3">
    <source>
        <dbReference type="ARBA" id="ARBA00022448"/>
    </source>
</evidence>
<dbReference type="Proteomes" id="UP000565441">
    <property type="component" value="Unassembled WGS sequence"/>
</dbReference>
<accession>A0A8H5HRC7</accession>
<evidence type="ECO:0000313" key="8">
    <source>
        <dbReference type="EMBL" id="KAF5387810.1"/>
    </source>
</evidence>
<dbReference type="PANTHER" id="PTHR10332:SF88">
    <property type="entry name" value="EQUILIBRATIVE NUCLEOSIDE TRANSPORTER 1, ISOFORM A"/>
    <property type="match status" value="1"/>
</dbReference>
<feature type="transmembrane region" description="Helical" evidence="7">
    <location>
        <begin position="198"/>
        <end position="220"/>
    </location>
</feature>
<evidence type="ECO:0000256" key="1">
    <source>
        <dbReference type="ARBA" id="ARBA00004141"/>
    </source>
</evidence>
<feature type="transmembrane region" description="Helical" evidence="7">
    <location>
        <begin position="131"/>
        <end position="152"/>
    </location>
</feature>
<dbReference type="SUPFAM" id="SSF103473">
    <property type="entry name" value="MFS general substrate transporter"/>
    <property type="match status" value="1"/>
</dbReference>
<dbReference type="Pfam" id="PF01733">
    <property type="entry name" value="Nucleoside_tran"/>
    <property type="match status" value="1"/>
</dbReference>
<evidence type="ECO:0000256" key="6">
    <source>
        <dbReference type="ARBA" id="ARBA00023136"/>
    </source>
</evidence>
<evidence type="ECO:0000256" key="5">
    <source>
        <dbReference type="ARBA" id="ARBA00022989"/>
    </source>
</evidence>
<protein>
    <recommendedName>
        <fullName evidence="10">Nucleoside transporter</fullName>
    </recommendedName>
</protein>
<reference evidence="8 9" key="1">
    <citation type="journal article" date="2020" name="ISME J.">
        <title>Uncovering the hidden diversity of litter-decomposition mechanisms in mushroom-forming fungi.</title>
        <authorList>
            <person name="Floudas D."/>
            <person name="Bentzer J."/>
            <person name="Ahren D."/>
            <person name="Johansson T."/>
            <person name="Persson P."/>
            <person name="Tunlid A."/>
        </authorList>
    </citation>
    <scope>NUCLEOTIDE SEQUENCE [LARGE SCALE GENOMIC DNA]</scope>
    <source>
        <strain evidence="8 9">CBS 661.87</strain>
    </source>
</reference>
<evidence type="ECO:0000256" key="4">
    <source>
        <dbReference type="ARBA" id="ARBA00022692"/>
    </source>
</evidence>
<gene>
    <name evidence="8" type="ORF">D9615_000092</name>
</gene>
<comment type="subcellular location">
    <subcellularLocation>
        <location evidence="1">Membrane</location>
        <topology evidence="1">Multi-pass membrane protein</topology>
    </subcellularLocation>
</comment>
<keyword evidence="9" id="KW-1185">Reference proteome</keyword>
<keyword evidence="4 7" id="KW-0812">Transmembrane</keyword>
<dbReference type="OrthoDB" id="10261753at2759"/>
<dbReference type="PIRSF" id="PIRSF016379">
    <property type="entry name" value="ENT"/>
    <property type="match status" value="1"/>
</dbReference>
<feature type="transmembrane region" description="Helical" evidence="7">
    <location>
        <begin position="97"/>
        <end position="119"/>
    </location>
</feature>
<dbReference type="PANTHER" id="PTHR10332">
    <property type="entry name" value="EQUILIBRATIVE NUCLEOSIDE TRANSPORTER"/>
    <property type="match status" value="1"/>
</dbReference>
<dbReference type="GO" id="GO:0000329">
    <property type="term" value="C:fungal-type vacuole membrane"/>
    <property type="evidence" value="ECO:0007669"/>
    <property type="project" value="TreeGrafter"/>
</dbReference>
<feature type="transmembrane region" description="Helical" evidence="7">
    <location>
        <begin position="458"/>
        <end position="481"/>
    </location>
</feature>